<dbReference type="AlphaFoldDB" id="F6EQH9"/>
<evidence type="ECO:0000313" key="2">
    <source>
        <dbReference type="Proteomes" id="UP000009235"/>
    </source>
</evidence>
<evidence type="ECO:0000313" key="1">
    <source>
        <dbReference type="EMBL" id="AEF40664.1"/>
    </source>
</evidence>
<dbReference type="HOGENOM" id="CLU_2802977_0_0_11"/>
<keyword evidence="2" id="KW-1185">Reference proteome</keyword>
<sequence>MVLSVVPPLADVGGVTVGGVRGGGAVAAGPWRLISRRCRVFAARMPGWLARFTGFVAQVYCVVSQRL</sequence>
<proteinExistence type="predicted"/>
<name>F6EQH9_HOYSD</name>
<gene>
    <name evidence="1" type="ordered locus">AS9A_2215</name>
</gene>
<organism evidence="1 2">
    <name type="scientific">Hoyosella subflava (strain DSM 45089 / JCM 17490 / NBRC 109087 / DQS3-9A1)</name>
    <name type="common">Amycolicicoccus subflavus</name>
    <dbReference type="NCBI Taxonomy" id="443218"/>
    <lineage>
        <taxon>Bacteria</taxon>
        <taxon>Bacillati</taxon>
        <taxon>Actinomycetota</taxon>
        <taxon>Actinomycetes</taxon>
        <taxon>Mycobacteriales</taxon>
        <taxon>Hoyosellaceae</taxon>
        <taxon>Hoyosella</taxon>
    </lineage>
</organism>
<dbReference type="Proteomes" id="UP000009235">
    <property type="component" value="Chromosome"/>
</dbReference>
<accession>F6EQH9</accession>
<dbReference type="KEGG" id="asd:AS9A_2215"/>
<protein>
    <submittedName>
        <fullName evidence="1">Uncharacterized protein</fullName>
    </submittedName>
</protein>
<dbReference type="EMBL" id="CP002786">
    <property type="protein sequence ID" value="AEF40664.1"/>
    <property type="molecule type" value="Genomic_DNA"/>
</dbReference>
<reference evidence="1 2" key="1">
    <citation type="journal article" date="2011" name="J. Bacteriol.">
        <title>Complete genome sequence of Amycolicicoccus subflavus DQS3-9A1T, an actinomycete isolated from crude oil-polluted soil.</title>
        <authorList>
            <person name="Cai M."/>
            <person name="Chen W.M."/>
            <person name="Nie Y."/>
            <person name="Chi C.Q."/>
            <person name="Wang Y.N."/>
            <person name="Tang Y.Q."/>
            <person name="Li G.Y."/>
            <person name="Wu X.L."/>
        </authorList>
    </citation>
    <scope>NUCLEOTIDE SEQUENCE [LARGE SCALE GENOMIC DNA]</scope>
    <source>
        <strain evidence="2">DSM 45089 / DQS3-9A1</strain>
    </source>
</reference>